<dbReference type="AlphaFoldDB" id="A8WLL4"/>
<dbReference type="WormBase" id="CBG24833">
    <property type="protein sequence ID" value="CBP39051"/>
    <property type="gene ID" value="WBGene00042862"/>
</dbReference>
<dbReference type="RefSeq" id="XP_045091424.1">
    <property type="nucleotide sequence ID" value="XM_045241077.1"/>
</dbReference>
<feature type="region of interest" description="Disordered" evidence="1">
    <location>
        <begin position="1105"/>
        <end position="1135"/>
    </location>
</feature>
<reference evidence="2 3" key="2">
    <citation type="journal article" date="2011" name="PLoS Genet.">
        <title>Caenorhabditis briggsae recombinant inbred line genotypes reveal inter-strain incompatibility and the evolution of recombination.</title>
        <authorList>
            <person name="Ross J.A."/>
            <person name="Koboldt D.C."/>
            <person name="Staisch J.E."/>
            <person name="Chamberlin H.M."/>
            <person name="Gupta B.P."/>
            <person name="Miller R.D."/>
            <person name="Baird S.E."/>
            <person name="Haag E.S."/>
        </authorList>
    </citation>
    <scope>NUCLEOTIDE SEQUENCE [LARGE SCALE GENOMIC DNA]</scope>
    <source>
        <strain evidence="2 3">AF16</strain>
    </source>
</reference>
<feature type="region of interest" description="Disordered" evidence="1">
    <location>
        <begin position="1069"/>
        <end position="1093"/>
    </location>
</feature>
<protein>
    <submittedName>
        <fullName evidence="2">Protein CBG24833</fullName>
    </submittedName>
</protein>
<evidence type="ECO:0000313" key="4">
    <source>
        <dbReference type="WormBase" id="CBG24833"/>
    </source>
</evidence>
<dbReference type="InterPro" id="IPR009003">
    <property type="entry name" value="Peptidase_S1_PA"/>
</dbReference>
<feature type="region of interest" description="Disordered" evidence="1">
    <location>
        <begin position="691"/>
        <end position="710"/>
    </location>
</feature>
<dbReference type="eggNOG" id="ENOG502TG2A">
    <property type="taxonomic scope" value="Eukaryota"/>
</dbReference>
<dbReference type="CTD" id="8590538"/>
<accession>A8WLL4</accession>
<dbReference type="EMBL" id="HE601431">
    <property type="protein sequence ID" value="CAP21359.2"/>
    <property type="molecule type" value="Genomic_DNA"/>
</dbReference>
<dbReference type="GeneID" id="8590538"/>
<evidence type="ECO:0000256" key="1">
    <source>
        <dbReference type="SAM" id="MobiDB-lite"/>
    </source>
</evidence>
<dbReference type="HOGENOM" id="CLU_007022_0_0_1"/>
<proteinExistence type="predicted"/>
<organism evidence="2 3">
    <name type="scientific">Caenorhabditis briggsae</name>
    <dbReference type="NCBI Taxonomy" id="6238"/>
    <lineage>
        <taxon>Eukaryota</taxon>
        <taxon>Metazoa</taxon>
        <taxon>Ecdysozoa</taxon>
        <taxon>Nematoda</taxon>
        <taxon>Chromadorea</taxon>
        <taxon>Rhabditida</taxon>
        <taxon>Rhabditina</taxon>
        <taxon>Rhabditomorpha</taxon>
        <taxon>Rhabditoidea</taxon>
        <taxon>Rhabditidae</taxon>
        <taxon>Peloderinae</taxon>
        <taxon>Caenorhabditis</taxon>
    </lineage>
</organism>
<dbReference type="KEGG" id="cbr:CBG_24833"/>
<evidence type="ECO:0000313" key="2">
    <source>
        <dbReference type="EMBL" id="CAP21359.2"/>
    </source>
</evidence>
<feature type="compositionally biased region" description="Low complexity" evidence="1">
    <location>
        <begin position="1084"/>
        <end position="1093"/>
    </location>
</feature>
<gene>
    <name evidence="2 4" type="ORF">CBG24833</name>
    <name evidence="2" type="ORF">CBG_24833</name>
</gene>
<feature type="region of interest" description="Disordered" evidence="1">
    <location>
        <begin position="77"/>
        <end position="101"/>
    </location>
</feature>
<reference evidence="2 3" key="1">
    <citation type="journal article" date="2003" name="PLoS Biol.">
        <title>The genome sequence of Caenorhabditis briggsae: a platform for comparative genomics.</title>
        <authorList>
            <person name="Stein L.D."/>
            <person name="Bao Z."/>
            <person name="Blasiar D."/>
            <person name="Blumenthal T."/>
            <person name="Brent M.R."/>
            <person name="Chen N."/>
            <person name="Chinwalla A."/>
            <person name="Clarke L."/>
            <person name="Clee C."/>
            <person name="Coghlan A."/>
            <person name="Coulson A."/>
            <person name="D'Eustachio P."/>
            <person name="Fitch D.H."/>
            <person name="Fulton L.A."/>
            <person name="Fulton R.E."/>
            <person name="Griffiths-Jones S."/>
            <person name="Harris T.W."/>
            <person name="Hillier L.W."/>
            <person name="Kamath R."/>
            <person name="Kuwabara P.E."/>
            <person name="Mardis E.R."/>
            <person name="Marra M.A."/>
            <person name="Miner T.L."/>
            <person name="Minx P."/>
            <person name="Mullikin J.C."/>
            <person name="Plumb R.W."/>
            <person name="Rogers J."/>
            <person name="Schein J.E."/>
            <person name="Sohrmann M."/>
            <person name="Spieth J."/>
            <person name="Stajich J.E."/>
            <person name="Wei C."/>
            <person name="Willey D."/>
            <person name="Wilson R.K."/>
            <person name="Durbin R."/>
            <person name="Waterston R.H."/>
        </authorList>
    </citation>
    <scope>NUCLEOTIDE SEQUENCE [LARGE SCALE GENOMIC DNA]</scope>
    <source>
        <strain evidence="2 3">AF16</strain>
    </source>
</reference>
<evidence type="ECO:0000313" key="3">
    <source>
        <dbReference type="Proteomes" id="UP000008549"/>
    </source>
</evidence>
<dbReference type="OMA" id="HYQKIVY"/>
<dbReference type="Proteomes" id="UP000008549">
    <property type="component" value="Unassembled WGS sequence"/>
</dbReference>
<keyword evidence="3" id="KW-1185">Reference proteome</keyword>
<dbReference type="SUPFAM" id="SSF50494">
    <property type="entry name" value="Trypsin-like serine proteases"/>
    <property type="match status" value="1"/>
</dbReference>
<feature type="compositionally biased region" description="Low complexity" evidence="1">
    <location>
        <begin position="1115"/>
        <end position="1135"/>
    </location>
</feature>
<sequence>MAKVIRIKMHGKKINFVPSQKILAKSTLKAAFLLAEEAIVSLSYEMCEEEIHCEMNEEGTAFILPENYLNLQFNVESDRAPSRPSTPDDAEEPTSKKRRRIDMDMEPLSIDGDIVFLISQYAWFYSKGDNLKRSAIPITRFLAITYRHGGNKHLANGDCVRLTSYQNQAVIVDSYVVLVDDSLDLIVMQSKSTELCNRDLILEAPELRRGMPYYLMGYSVIHGRTSHISFSAGIISSDITSRLRFLGSSGAFVGDSGGSCWSDDGRLIGMQVSPGRDGLYSKMLGAGCGINLFSRNARFHKNSNPKLQVETETVPHTTDHNGRPASPATGGRCGIIPIKNIQALILYQKIIHQLLGQLSRTRETVADEAAVENNILIIRNHIEQLLEKRFSFLSVLASPELGDDEFEDEWNVLVWGLLVCIVRLPQTIEKDSTTESLNLYLIRLINMARPLRLPKVSVEREQWWNQFFDQFNNLLHFLHGLLSQLQNPNCNVEIKMRAFFTRQLQPCLAAFRRGCVENSPLLHTELRRVQVENLSNHGKLLEDDLREIKKYYSSLRFECQSSSTNMYATPDTLWQLLQEVMMTYEQVMNDALMCNEPSGSPIMVTNNLFTFTCYSLNKVRKREGLILYILLQIFQTLFYNSFDIQIVSEETAAAIQNEIIQCRMGSSSPKEPKLFPSAALIAMKPTTGVKRNNATANQKGTGGNNAHKKSDVNSQEFVTIPALFSGPDRAFQTTYPHLLCTTKQKDAVLLDTKSGATGKRPLFYFYIRAKTWSPSGDDFYVRTLSLPFTISTRRNQDCQVQRMNSSYTATCFWMYGTCSFNGLLLNWNENPLTWTQFKELTRRYFMVNGEVKRTMEESDYALLEDKMHCEQCGDDTDDQHGENCISFKNILCSHLRFDTDTVQMRFSVWRGILEVLQIFQDPKAAVKTLWENYLMHGFLDTQAVMNLLIPRHNCMVIRLTYILGGSVCVSYRTLRGEIVHLEPLELKKLQAKSILEYISDIAETAKIDYLLTYNLDYMPVSSVIEKYFKVNDVKRVRGVSSNITDKGPLNHVTHVKFTPLRVAVVACREHTPRPSPRPSESHDIPSSSSSESHYLFNVPSLPQRYEHHHNQNHDPMTSLSHMMPSSSSTTSPINTTPTMMPPLPMNQSFEMQLEALMKQYGKTPQEVKRELLNVNFGSYSQVVETVSFAARTSHHHLEMLPPHNPNLRSASSLVPDHNASFEEFMDDLTNSSNDDYIPSLDFSHTNHSLRV</sequence>
<name>A8WLL4_CAEBR</name>